<name>A0A0F9EZC0_9ZZZZ</name>
<gene>
    <name evidence="1" type="ORF">LCGC14_2014610</name>
</gene>
<evidence type="ECO:0000313" key="1">
    <source>
        <dbReference type="EMBL" id="KKL79463.1"/>
    </source>
</evidence>
<sequence length="126" mass="13618">RLLTVIRNMGSDGATPGDAIDLVERGVKDALDRGWHKADKSKVVDEYVFDDRAPVDFYVSPPTDDTTDVYIELSQAIVPATVKSLHTIKSPTSDGFSGRSLKVKSSTVNSWSAALNLALVVLTVVK</sequence>
<reference evidence="1" key="1">
    <citation type="journal article" date="2015" name="Nature">
        <title>Complex archaea that bridge the gap between prokaryotes and eukaryotes.</title>
        <authorList>
            <person name="Spang A."/>
            <person name="Saw J.H."/>
            <person name="Jorgensen S.L."/>
            <person name="Zaremba-Niedzwiedzka K."/>
            <person name="Martijn J."/>
            <person name="Lind A.E."/>
            <person name="van Eijk R."/>
            <person name="Schleper C."/>
            <person name="Guy L."/>
            <person name="Ettema T.J."/>
        </authorList>
    </citation>
    <scope>NUCLEOTIDE SEQUENCE</scope>
</reference>
<dbReference type="AlphaFoldDB" id="A0A0F9EZC0"/>
<feature type="non-terminal residue" evidence="1">
    <location>
        <position position="1"/>
    </location>
</feature>
<accession>A0A0F9EZC0</accession>
<comment type="caution">
    <text evidence="1">The sequence shown here is derived from an EMBL/GenBank/DDBJ whole genome shotgun (WGS) entry which is preliminary data.</text>
</comment>
<proteinExistence type="predicted"/>
<organism evidence="1">
    <name type="scientific">marine sediment metagenome</name>
    <dbReference type="NCBI Taxonomy" id="412755"/>
    <lineage>
        <taxon>unclassified sequences</taxon>
        <taxon>metagenomes</taxon>
        <taxon>ecological metagenomes</taxon>
    </lineage>
</organism>
<protein>
    <submittedName>
        <fullName evidence="1">Uncharacterized protein</fullName>
    </submittedName>
</protein>
<dbReference type="EMBL" id="LAZR01023164">
    <property type="protein sequence ID" value="KKL79463.1"/>
    <property type="molecule type" value="Genomic_DNA"/>
</dbReference>